<dbReference type="AlphaFoldDB" id="A0AAV4W3G2"/>
<proteinExistence type="predicted"/>
<feature type="compositionally biased region" description="Basic residues" evidence="1">
    <location>
        <begin position="1"/>
        <end position="11"/>
    </location>
</feature>
<feature type="compositionally biased region" description="Basic and acidic residues" evidence="1">
    <location>
        <begin position="12"/>
        <end position="23"/>
    </location>
</feature>
<sequence>MMMRKRKKKMSCGRDRPHPRSDEGCSPANICRIVEQMNYGTARDSFTAHHPLVWPPPKAPTVSLHNHFLLFSNGLGGIAGVICSAEKEIAAPATHFHSCRISPHTNGMGFAVLCTHDTDFCNFERILWISQC</sequence>
<dbReference type="Proteomes" id="UP001054837">
    <property type="component" value="Unassembled WGS sequence"/>
</dbReference>
<keyword evidence="3" id="KW-1185">Reference proteome</keyword>
<protein>
    <submittedName>
        <fullName evidence="2">Uncharacterized protein</fullName>
    </submittedName>
</protein>
<name>A0AAV4W3G2_9ARAC</name>
<comment type="caution">
    <text evidence="2">The sequence shown here is derived from an EMBL/GenBank/DDBJ whole genome shotgun (WGS) entry which is preliminary data.</text>
</comment>
<dbReference type="EMBL" id="BPLQ01013939">
    <property type="protein sequence ID" value="GIY75990.1"/>
    <property type="molecule type" value="Genomic_DNA"/>
</dbReference>
<evidence type="ECO:0000313" key="3">
    <source>
        <dbReference type="Proteomes" id="UP001054837"/>
    </source>
</evidence>
<reference evidence="2 3" key="1">
    <citation type="submission" date="2021-06" db="EMBL/GenBank/DDBJ databases">
        <title>Caerostris darwini draft genome.</title>
        <authorList>
            <person name="Kono N."/>
            <person name="Arakawa K."/>
        </authorList>
    </citation>
    <scope>NUCLEOTIDE SEQUENCE [LARGE SCALE GENOMIC DNA]</scope>
</reference>
<accession>A0AAV4W3G2</accession>
<gene>
    <name evidence="2" type="ORF">CDAR_377441</name>
</gene>
<evidence type="ECO:0000313" key="2">
    <source>
        <dbReference type="EMBL" id="GIY75990.1"/>
    </source>
</evidence>
<feature type="region of interest" description="Disordered" evidence="1">
    <location>
        <begin position="1"/>
        <end position="23"/>
    </location>
</feature>
<evidence type="ECO:0000256" key="1">
    <source>
        <dbReference type="SAM" id="MobiDB-lite"/>
    </source>
</evidence>
<organism evidence="2 3">
    <name type="scientific">Caerostris darwini</name>
    <dbReference type="NCBI Taxonomy" id="1538125"/>
    <lineage>
        <taxon>Eukaryota</taxon>
        <taxon>Metazoa</taxon>
        <taxon>Ecdysozoa</taxon>
        <taxon>Arthropoda</taxon>
        <taxon>Chelicerata</taxon>
        <taxon>Arachnida</taxon>
        <taxon>Araneae</taxon>
        <taxon>Araneomorphae</taxon>
        <taxon>Entelegynae</taxon>
        <taxon>Araneoidea</taxon>
        <taxon>Araneidae</taxon>
        <taxon>Caerostris</taxon>
    </lineage>
</organism>